<keyword evidence="8" id="KW-0133">Cell shape</keyword>
<keyword evidence="7 21" id="KW-0812">Transmembrane</keyword>
<reference evidence="23" key="1">
    <citation type="submission" date="2017-09" db="EMBL/GenBank/DDBJ databases">
        <title>Depth-based differentiation of microbial function through sediment-hosted aquifers and enrichment of novel symbionts in the deep terrestrial subsurface.</title>
        <authorList>
            <person name="Probst A.J."/>
            <person name="Ladd B."/>
            <person name="Jarett J.K."/>
            <person name="Geller-Mcgrath D.E."/>
            <person name="Sieber C.M.K."/>
            <person name="Emerson J.B."/>
            <person name="Anantharaman K."/>
            <person name="Thomas B.C."/>
            <person name="Malmstrom R."/>
            <person name="Stieglmeier M."/>
            <person name="Klingl A."/>
            <person name="Woyke T."/>
            <person name="Ryan C.M."/>
            <person name="Banfield J.F."/>
        </authorList>
    </citation>
    <scope>NUCLEOTIDE SEQUENCE [LARGE SCALE GENOMIC DNA]</scope>
</reference>
<feature type="transmembrane region" description="Helical" evidence="21">
    <location>
        <begin position="302"/>
        <end position="327"/>
    </location>
</feature>
<keyword evidence="10 21" id="KW-1133">Transmembrane helix</keyword>
<evidence type="ECO:0000256" key="14">
    <source>
        <dbReference type="ARBA" id="ARBA00032370"/>
    </source>
</evidence>
<dbReference type="InterPro" id="IPR001182">
    <property type="entry name" value="FtsW/RodA"/>
</dbReference>
<dbReference type="PANTHER" id="PTHR30474">
    <property type="entry name" value="CELL CYCLE PROTEIN"/>
    <property type="match status" value="1"/>
</dbReference>
<comment type="pathway">
    <text evidence="2">Cell wall biogenesis; peptidoglycan biosynthesis.</text>
</comment>
<evidence type="ECO:0000256" key="3">
    <source>
        <dbReference type="ARBA" id="ARBA00022475"/>
    </source>
</evidence>
<keyword evidence="11 21" id="KW-0472">Membrane</keyword>
<evidence type="ECO:0000256" key="1">
    <source>
        <dbReference type="ARBA" id="ARBA00004651"/>
    </source>
</evidence>
<evidence type="ECO:0000256" key="4">
    <source>
        <dbReference type="ARBA" id="ARBA00022618"/>
    </source>
</evidence>
<comment type="subcellular location">
    <subcellularLocation>
        <location evidence="1">Cell membrane</location>
        <topology evidence="1">Multi-pass membrane protein</topology>
    </subcellularLocation>
</comment>
<evidence type="ECO:0000313" key="22">
    <source>
        <dbReference type="EMBL" id="PIV63305.1"/>
    </source>
</evidence>
<gene>
    <name evidence="22" type="primary">ftsW</name>
    <name evidence="22" type="ORF">COS11_08145</name>
</gene>
<evidence type="ECO:0000313" key="23">
    <source>
        <dbReference type="Proteomes" id="UP000228886"/>
    </source>
</evidence>
<organism evidence="22 23">
    <name type="scientific">bacterium (Candidatus Ratteibacteria) CG01_land_8_20_14_3_00_40_19</name>
    <dbReference type="NCBI Taxonomy" id="2014290"/>
    <lineage>
        <taxon>Bacteria</taxon>
        <taxon>Candidatus Ratteibacteria</taxon>
    </lineage>
</organism>
<evidence type="ECO:0000256" key="19">
    <source>
        <dbReference type="ARBA" id="ARBA00044770"/>
    </source>
</evidence>
<dbReference type="GO" id="GO:0005886">
    <property type="term" value="C:plasma membrane"/>
    <property type="evidence" value="ECO:0007669"/>
    <property type="project" value="UniProtKB-SubCell"/>
</dbReference>
<evidence type="ECO:0000256" key="21">
    <source>
        <dbReference type="SAM" id="Phobius"/>
    </source>
</evidence>
<evidence type="ECO:0000256" key="9">
    <source>
        <dbReference type="ARBA" id="ARBA00022984"/>
    </source>
</evidence>
<evidence type="ECO:0000256" key="7">
    <source>
        <dbReference type="ARBA" id="ARBA00022692"/>
    </source>
</evidence>
<dbReference type="GO" id="GO:0051301">
    <property type="term" value="P:cell division"/>
    <property type="evidence" value="ECO:0007669"/>
    <property type="project" value="UniProtKB-KW"/>
</dbReference>
<evidence type="ECO:0000256" key="18">
    <source>
        <dbReference type="ARBA" id="ARBA00041418"/>
    </source>
</evidence>
<comment type="similarity">
    <text evidence="16">Belongs to the SEDS family. FtsW subfamily.</text>
</comment>
<dbReference type="GO" id="GO:0032153">
    <property type="term" value="C:cell division site"/>
    <property type="evidence" value="ECO:0007669"/>
    <property type="project" value="TreeGrafter"/>
</dbReference>
<accession>A0A2M7E6H5</accession>
<comment type="caution">
    <text evidence="22">The sequence shown here is derived from an EMBL/GenBank/DDBJ whole genome shotgun (WGS) entry which is preliminary data.</text>
</comment>
<dbReference type="EMBL" id="PETL01000392">
    <property type="protein sequence ID" value="PIV63305.1"/>
    <property type="molecule type" value="Genomic_DNA"/>
</dbReference>
<evidence type="ECO:0000256" key="6">
    <source>
        <dbReference type="ARBA" id="ARBA00022679"/>
    </source>
</evidence>
<feature type="transmembrane region" description="Helical" evidence="21">
    <location>
        <begin position="187"/>
        <end position="204"/>
    </location>
</feature>
<sequence>MYLREQFKIYHSLLITTVLLVGFGVIMVYSASGISSGEKFHDPYYFLKREILWATVGFSLLFLISRFDYHYFAKISKPLLLFSIFLFVLLFSPLGVSAGGARRWLRIGPLTLQPSELAKLAVVVYLAEFLSRKRKKITEFATGFLPPLILLAPFVIFLLWEPDLGTAILILMVSFLLLFIAGAKLSYLGSLFLCSLPAFFLFIYKSPYRRARILTFFQPCADPQGIGYQINQSLIALGSGGILGKGLGKGAQKLFFLPESHTDFIFSIVGEELGIFGTLFLLFLFTFLICQGKKLAQDSRDAFGYFLATGITLMIGLGAILHIGVAMGVFPAKGTPLPLVSYGGSALVVSLMAIGILLNISTQLEEKI</sequence>
<comment type="catalytic activity">
    <reaction evidence="20">
        <text>[GlcNAc-(1-&gt;4)-Mur2Ac(oyl-L-Ala-gamma-D-Glu-L-Lys-D-Ala-D-Ala)](n)-di-trans,octa-cis-undecaprenyl diphosphate + beta-D-GlcNAc-(1-&gt;4)-Mur2Ac(oyl-L-Ala-gamma-D-Glu-L-Lys-D-Ala-D-Ala)-di-trans,octa-cis-undecaprenyl diphosphate = [GlcNAc-(1-&gt;4)-Mur2Ac(oyl-L-Ala-gamma-D-Glu-L-Lys-D-Ala-D-Ala)](n+1)-di-trans,octa-cis-undecaprenyl diphosphate + di-trans,octa-cis-undecaprenyl diphosphate + H(+)</text>
        <dbReference type="Rhea" id="RHEA:23708"/>
        <dbReference type="Rhea" id="RHEA-COMP:9602"/>
        <dbReference type="Rhea" id="RHEA-COMP:9603"/>
        <dbReference type="ChEBI" id="CHEBI:15378"/>
        <dbReference type="ChEBI" id="CHEBI:58405"/>
        <dbReference type="ChEBI" id="CHEBI:60033"/>
        <dbReference type="ChEBI" id="CHEBI:78435"/>
        <dbReference type="EC" id="2.4.99.28"/>
    </reaction>
</comment>
<evidence type="ECO:0000256" key="13">
    <source>
        <dbReference type="ARBA" id="ARBA00023316"/>
    </source>
</evidence>
<dbReference type="Pfam" id="PF01098">
    <property type="entry name" value="FTSW_RODA_SPOVE"/>
    <property type="match status" value="1"/>
</dbReference>
<evidence type="ECO:0000256" key="20">
    <source>
        <dbReference type="ARBA" id="ARBA00049902"/>
    </source>
</evidence>
<evidence type="ECO:0000256" key="11">
    <source>
        <dbReference type="ARBA" id="ARBA00023136"/>
    </source>
</evidence>
<proteinExistence type="inferred from homology"/>
<dbReference type="EC" id="2.4.99.28" evidence="19"/>
<keyword evidence="3" id="KW-1003">Cell membrane</keyword>
<dbReference type="GO" id="GO:0071555">
    <property type="term" value="P:cell wall organization"/>
    <property type="evidence" value="ECO:0007669"/>
    <property type="project" value="UniProtKB-KW"/>
</dbReference>
<keyword evidence="6" id="KW-0808">Transferase</keyword>
<dbReference type="GO" id="GO:0008360">
    <property type="term" value="P:regulation of cell shape"/>
    <property type="evidence" value="ECO:0007669"/>
    <property type="project" value="UniProtKB-KW"/>
</dbReference>
<keyword evidence="4" id="KW-0132">Cell division</keyword>
<feature type="transmembrane region" description="Helical" evidence="21">
    <location>
        <begin position="51"/>
        <end position="67"/>
    </location>
</feature>
<keyword evidence="12" id="KW-0131">Cell cycle</keyword>
<evidence type="ECO:0000256" key="5">
    <source>
        <dbReference type="ARBA" id="ARBA00022676"/>
    </source>
</evidence>
<keyword evidence="9" id="KW-0573">Peptidoglycan synthesis</keyword>
<dbReference type="GO" id="GO:0015648">
    <property type="term" value="F:lipid-linked peptidoglycan transporter activity"/>
    <property type="evidence" value="ECO:0007669"/>
    <property type="project" value="TreeGrafter"/>
</dbReference>
<keyword evidence="13" id="KW-0961">Cell wall biogenesis/degradation</keyword>
<dbReference type="Proteomes" id="UP000228886">
    <property type="component" value="Unassembled WGS sequence"/>
</dbReference>
<feature type="transmembrane region" description="Helical" evidence="21">
    <location>
        <begin position="339"/>
        <end position="360"/>
    </location>
</feature>
<evidence type="ECO:0000256" key="12">
    <source>
        <dbReference type="ARBA" id="ARBA00023306"/>
    </source>
</evidence>
<feature type="transmembrane region" description="Helical" evidence="21">
    <location>
        <begin position="79"/>
        <end position="101"/>
    </location>
</feature>
<dbReference type="PANTHER" id="PTHR30474:SF2">
    <property type="entry name" value="PEPTIDOGLYCAN GLYCOSYLTRANSFERASE FTSW-RELATED"/>
    <property type="match status" value="1"/>
</dbReference>
<feature type="transmembrane region" description="Helical" evidence="21">
    <location>
        <begin position="139"/>
        <end position="158"/>
    </location>
</feature>
<keyword evidence="5" id="KW-0328">Glycosyltransferase</keyword>
<name>A0A2M7E6H5_9BACT</name>
<evidence type="ECO:0000256" key="16">
    <source>
        <dbReference type="ARBA" id="ARBA00038053"/>
    </source>
</evidence>
<feature type="transmembrane region" description="Helical" evidence="21">
    <location>
        <begin position="264"/>
        <end position="290"/>
    </location>
</feature>
<evidence type="ECO:0000256" key="8">
    <source>
        <dbReference type="ARBA" id="ARBA00022960"/>
    </source>
</evidence>
<dbReference type="GO" id="GO:0008955">
    <property type="term" value="F:peptidoglycan glycosyltransferase activity"/>
    <property type="evidence" value="ECO:0007669"/>
    <property type="project" value="UniProtKB-EC"/>
</dbReference>
<evidence type="ECO:0000256" key="10">
    <source>
        <dbReference type="ARBA" id="ARBA00022989"/>
    </source>
</evidence>
<dbReference type="GO" id="GO:0009252">
    <property type="term" value="P:peptidoglycan biosynthetic process"/>
    <property type="evidence" value="ECO:0007669"/>
    <property type="project" value="UniProtKB-KW"/>
</dbReference>
<evidence type="ECO:0000256" key="17">
    <source>
        <dbReference type="ARBA" id="ARBA00041185"/>
    </source>
</evidence>
<evidence type="ECO:0000256" key="15">
    <source>
        <dbReference type="ARBA" id="ARBA00033270"/>
    </source>
</evidence>
<evidence type="ECO:0000256" key="2">
    <source>
        <dbReference type="ARBA" id="ARBA00004752"/>
    </source>
</evidence>
<feature type="transmembrane region" description="Helical" evidence="21">
    <location>
        <begin position="12"/>
        <end position="31"/>
    </location>
</feature>
<dbReference type="AlphaFoldDB" id="A0A2M7E6H5"/>
<feature type="transmembrane region" description="Helical" evidence="21">
    <location>
        <begin position="164"/>
        <end position="180"/>
    </location>
</feature>
<dbReference type="InterPro" id="IPR013437">
    <property type="entry name" value="FtsW"/>
</dbReference>
<dbReference type="NCBIfam" id="TIGR02614">
    <property type="entry name" value="ftsW"/>
    <property type="match status" value="1"/>
</dbReference>
<protein>
    <recommendedName>
        <fullName evidence="17">Probable peptidoglycan glycosyltransferase FtsW</fullName>
        <ecNumber evidence="19">2.4.99.28</ecNumber>
    </recommendedName>
    <alternativeName>
        <fullName evidence="18">Cell division protein FtsW</fullName>
    </alternativeName>
    <alternativeName>
        <fullName evidence="15">Cell wall polymerase</fullName>
    </alternativeName>
    <alternativeName>
        <fullName evidence="14">Peptidoglycan polymerase</fullName>
    </alternativeName>
</protein>